<name>A0AAP5TAE9_9LACO</name>
<sequence>MKKILIRVFILLVAVFAGCLFYINHREAPLNHVNVSQSDTATILIPGYKGGQHTFNGMIRRLNRKNLAHAALQVNIDSNGQAHFKKVGSLTQNPLIQLTFTDDTNPQKQMQTLPAFMKELKTVYHIKNVDFIAHSMGGSVVLAYLENKQVQTSQYPTIKKFVAIGTPFGYITPTNSLATAADNLPKNLQILNIGGNLNHTDSDTAVPLKSNKALAAVVTDHVASYRHVTISGNRFVAQHSALHENPNVDKLVAEFLWK</sequence>
<evidence type="ECO:0000313" key="4">
    <source>
        <dbReference type="Proteomes" id="UP001275867"/>
    </source>
</evidence>
<protein>
    <submittedName>
        <fullName evidence="1">Alpha/beta hydrolase</fullName>
    </submittedName>
</protein>
<dbReference type="Proteomes" id="UP001275867">
    <property type="component" value="Unassembled WGS sequence"/>
</dbReference>
<dbReference type="RefSeq" id="WP_068807220.1">
    <property type="nucleotide sequence ID" value="NZ_LXND01000060.1"/>
</dbReference>
<evidence type="ECO:0000313" key="3">
    <source>
        <dbReference type="Proteomes" id="UP000077280"/>
    </source>
</evidence>
<evidence type="ECO:0000313" key="2">
    <source>
        <dbReference type="EMBL" id="OAD63740.1"/>
    </source>
</evidence>
<evidence type="ECO:0000313" key="1">
    <source>
        <dbReference type="EMBL" id="MDV7693617.1"/>
    </source>
</evidence>
<proteinExistence type="predicted"/>
<keyword evidence="1" id="KW-0378">Hydrolase</keyword>
<organism evidence="1 4">
    <name type="scientific">Pediococcus parvulus</name>
    <dbReference type="NCBI Taxonomy" id="54062"/>
    <lineage>
        <taxon>Bacteria</taxon>
        <taxon>Bacillati</taxon>
        <taxon>Bacillota</taxon>
        <taxon>Bacilli</taxon>
        <taxon>Lactobacillales</taxon>
        <taxon>Lactobacillaceae</taxon>
        <taxon>Pediococcus</taxon>
    </lineage>
</organism>
<dbReference type="GO" id="GO:0016787">
    <property type="term" value="F:hydrolase activity"/>
    <property type="evidence" value="ECO:0007669"/>
    <property type="project" value="UniProtKB-KW"/>
</dbReference>
<dbReference type="Proteomes" id="UP000077280">
    <property type="component" value="Unassembled WGS sequence"/>
</dbReference>
<dbReference type="AlphaFoldDB" id="A0AAP5TAE9"/>
<dbReference type="SUPFAM" id="SSF53474">
    <property type="entry name" value="alpha/beta-Hydrolases"/>
    <property type="match status" value="1"/>
</dbReference>
<dbReference type="EMBL" id="LXND01000060">
    <property type="protein sequence ID" value="OAD63740.1"/>
    <property type="molecule type" value="Genomic_DNA"/>
</dbReference>
<gene>
    <name evidence="2" type="ORF">A7K95_08575</name>
    <name evidence="1" type="ORF">GA842_01735</name>
</gene>
<dbReference type="Pfam" id="PF06028">
    <property type="entry name" value="DUF915"/>
    <property type="match status" value="1"/>
</dbReference>
<dbReference type="InterPro" id="IPR010315">
    <property type="entry name" value="DUF915_hydro-like"/>
</dbReference>
<keyword evidence="3" id="KW-1185">Reference proteome</keyword>
<comment type="caution">
    <text evidence="1">The sequence shown here is derived from an EMBL/GenBank/DDBJ whole genome shotgun (WGS) entry which is preliminary data.</text>
</comment>
<dbReference type="PROSITE" id="PS51257">
    <property type="entry name" value="PROKAR_LIPOPROTEIN"/>
    <property type="match status" value="1"/>
</dbReference>
<dbReference type="Gene3D" id="3.40.50.1820">
    <property type="entry name" value="alpha/beta hydrolase"/>
    <property type="match status" value="1"/>
</dbReference>
<dbReference type="GeneID" id="93382111"/>
<reference evidence="1" key="2">
    <citation type="submission" date="2019-10" db="EMBL/GenBank/DDBJ databases">
        <title>Malate fermentation in French cider.</title>
        <authorList>
            <person name="Cousin F.J."/>
            <person name="Medina Fernandez S."/>
            <person name="Misery B."/>
            <person name="Laplace J.-M."/>
            <person name="Cretenet M."/>
        </authorList>
    </citation>
    <scope>NUCLEOTIDE SEQUENCE</scope>
    <source>
        <strain evidence="1">UCMA15901</strain>
    </source>
</reference>
<reference evidence="2 3" key="1">
    <citation type="submission" date="2016-05" db="EMBL/GenBank/DDBJ databases">
        <title>Draft genome sequence of Pediococcus parvulus 2.6, a probiotic beta-glucan producer strain.</title>
        <authorList>
            <person name="Mohedano M.L."/>
            <person name="Perez-Ramos A."/>
            <person name="Duenas M.T."/>
            <person name="Lamontanara A."/>
            <person name="Orru L."/>
            <person name="Spano G."/>
            <person name="Capozzi V."/>
            <person name="Lopez P."/>
        </authorList>
    </citation>
    <scope>NUCLEOTIDE SEQUENCE [LARGE SCALE GENOMIC DNA]</scope>
    <source>
        <strain evidence="2 3">2.6</strain>
    </source>
</reference>
<dbReference type="EMBL" id="WERX01000003">
    <property type="protein sequence ID" value="MDV7693617.1"/>
    <property type="molecule type" value="Genomic_DNA"/>
</dbReference>
<accession>A0AAP5TAE9</accession>
<dbReference type="InterPro" id="IPR029058">
    <property type="entry name" value="AB_hydrolase_fold"/>
</dbReference>